<dbReference type="InterPro" id="IPR057670">
    <property type="entry name" value="SH3_retrovirus"/>
</dbReference>
<dbReference type="Pfam" id="PF25597">
    <property type="entry name" value="SH3_retrovirus"/>
    <property type="match status" value="1"/>
</dbReference>
<proteinExistence type="predicted"/>
<dbReference type="Proteomes" id="UP000886653">
    <property type="component" value="Unassembled WGS sequence"/>
</dbReference>
<dbReference type="OrthoDB" id="413361at2759"/>
<reference evidence="3" key="1">
    <citation type="submission" date="2013-11" db="EMBL/GenBank/DDBJ databases">
        <title>Genome sequence of the fusiform rust pathogen reveals effectors for host alternation and coevolution with pine.</title>
        <authorList>
            <consortium name="DOE Joint Genome Institute"/>
            <person name="Smith K."/>
            <person name="Pendleton A."/>
            <person name="Kubisiak T."/>
            <person name="Anderson C."/>
            <person name="Salamov A."/>
            <person name="Aerts A."/>
            <person name="Riley R."/>
            <person name="Clum A."/>
            <person name="Lindquist E."/>
            <person name="Ence D."/>
            <person name="Campbell M."/>
            <person name="Kronenberg Z."/>
            <person name="Feau N."/>
            <person name="Dhillon B."/>
            <person name="Hamelin R."/>
            <person name="Burleigh J."/>
            <person name="Smith J."/>
            <person name="Yandell M."/>
            <person name="Nelson C."/>
            <person name="Grigoriev I."/>
            <person name="Davis J."/>
        </authorList>
    </citation>
    <scope>NUCLEOTIDE SEQUENCE</scope>
    <source>
        <strain evidence="3">G11</strain>
    </source>
</reference>
<accession>A0A9P6NA10</accession>
<dbReference type="AlphaFoldDB" id="A0A9P6NA10"/>
<evidence type="ECO:0000259" key="2">
    <source>
        <dbReference type="Pfam" id="PF25597"/>
    </source>
</evidence>
<comment type="caution">
    <text evidence="3">The sequence shown here is derived from an EMBL/GenBank/DDBJ whole genome shotgun (WGS) entry which is preliminary data.</text>
</comment>
<feature type="domain" description="Retroviral polymerase SH3-like" evidence="2">
    <location>
        <begin position="6"/>
        <end position="41"/>
    </location>
</feature>
<evidence type="ECO:0000256" key="1">
    <source>
        <dbReference type="SAM" id="MobiDB-lite"/>
    </source>
</evidence>
<sequence>MQPVLSPLILIGVDKNNHNYHLLDPESGKIYITHDATFQPLIFLAHKTQDHRNQIWDITEEEAGKEDDTVSINDDQNIEMRRAQEEDDTPPSIIPLDPTRSRDGDKELAEEEEGAMKSMDEEEYDKHIELDIVPLQNPLGDQLERKTSHSNLCQVRTTYE</sequence>
<dbReference type="EMBL" id="MU167447">
    <property type="protein sequence ID" value="KAG0140404.1"/>
    <property type="molecule type" value="Genomic_DNA"/>
</dbReference>
<protein>
    <recommendedName>
        <fullName evidence="2">Retroviral polymerase SH3-like domain-containing protein</fullName>
    </recommendedName>
</protein>
<keyword evidence="4" id="KW-1185">Reference proteome</keyword>
<organism evidence="3 4">
    <name type="scientific">Cronartium quercuum f. sp. fusiforme G11</name>
    <dbReference type="NCBI Taxonomy" id="708437"/>
    <lineage>
        <taxon>Eukaryota</taxon>
        <taxon>Fungi</taxon>
        <taxon>Dikarya</taxon>
        <taxon>Basidiomycota</taxon>
        <taxon>Pucciniomycotina</taxon>
        <taxon>Pucciniomycetes</taxon>
        <taxon>Pucciniales</taxon>
        <taxon>Coleosporiaceae</taxon>
        <taxon>Cronartium</taxon>
    </lineage>
</organism>
<feature type="region of interest" description="Disordered" evidence="1">
    <location>
        <begin position="60"/>
        <end position="129"/>
    </location>
</feature>
<evidence type="ECO:0000313" key="3">
    <source>
        <dbReference type="EMBL" id="KAG0140404.1"/>
    </source>
</evidence>
<name>A0A9P6NA10_9BASI</name>
<gene>
    <name evidence="3" type="ORF">CROQUDRAFT_100175</name>
</gene>
<feature type="compositionally biased region" description="Basic and acidic residues" evidence="1">
    <location>
        <begin position="114"/>
        <end position="129"/>
    </location>
</feature>
<evidence type="ECO:0000313" key="4">
    <source>
        <dbReference type="Proteomes" id="UP000886653"/>
    </source>
</evidence>